<dbReference type="AlphaFoldDB" id="A0A9P6X5Z7"/>
<name>A0A9P6X5Z7_RHIOR</name>
<gene>
    <name evidence="1" type="ORF">G6F64_008179</name>
</gene>
<evidence type="ECO:0000313" key="2">
    <source>
        <dbReference type="Proteomes" id="UP000716291"/>
    </source>
</evidence>
<accession>A0A9P6X5Z7</accession>
<keyword evidence="2" id="KW-1185">Reference proteome</keyword>
<dbReference type="EMBL" id="JAANQT010001306">
    <property type="protein sequence ID" value="KAG1305686.1"/>
    <property type="molecule type" value="Genomic_DNA"/>
</dbReference>
<protein>
    <submittedName>
        <fullName evidence="1">Uncharacterized protein</fullName>
    </submittedName>
</protein>
<sequence>MLRSTDIHRLYSSWTDHQLLFLLINLGQTPIGFGLWRANPILAQQKAYRIQLKQRITGIVSSLPNQMAAQE</sequence>
<comment type="caution">
    <text evidence="1">The sequence shown here is derived from an EMBL/GenBank/DDBJ whole genome shotgun (WGS) entry which is preliminary data.</text>
</comment>
<reference evidence="1" key="1">
    <citation type="journal article" date="2020" name="Microb. Genom.">
        <title>Genetic diversity of clinical and environmental Mucorales isolates obtained from an investigation of mucormycosis cases among solid organ transplant recipients.</title>
        <authorList>
            <person name="Nguyen M.H."/>
            <person name="Kaul D."/>
            <person name="Muto C."/>
            <person name="Cheng S.J."/>
            <person name="Richter R.A."/>
            <person name="Bruno V.M."/>
            <person name="Liu G."/>
            <person name="Beyhan S."/>
            <person name="Sundermann A.J."/>
            <person name="Mounaud S."/>
            <person name="Pasculle A.W."/>
            <person name="Nierman W.C."/>
            <person name="Driscoll E."/>
            <person name="Cumbie R."/>
            <person name="Clancy C.J."/>
            <person name="Dupont C.L."/>
        </authorList>
    </citation>
    <scope>NUCLEOTIDE SEQUENCE</scope>
    <source>
        <strain evidence="1">GL11</strain>
    </source>
</reference>
<organism evidence="1 2">
    <name type="scientific">Rhizopus oryzae</name>
    <name type="common">Mucormycosis agent</name>
    <name type="synonym">Rhizopus arrhizus var. delemar</name>
    <dbReference type="NCBI Taxonomy" id="64495"/>
    <lineage>
        <taxon>Eukaryota</taxon>
        <taxon>Fungi</taxon>
        <taxon>Fungi incertae sedis</taxon>
        <taxon>Mucoromycota</taxon>
        <taxon>Mucoromycotina</taxon>
        <taxon>Mucoromycetes</taxon>
        <taxon>Mucorales</taxon>
        <taxon>Mucorineae</taxon>
        <taxon>Rhizopodaceae</taxon>
        <taxon>Rhizopus</taxon>
    </lineage>
</organism>
<proteinExistence type="predicted"/>
<dbReference type="OrthoDB" id="2206986at2759"/>
<dbReference type="Proteomes" id="UP000716291">
    <property type="component" value="Unassembled WGS sequence"/>
</dbReference>
<evidence type="ECO:0000313" key="1">
    <source>
        <dbReference type="EMBL" id="KAG1305686.1"/>
    </source>
</evidence>